<gene>
    <name evidence="2" type="ORF">R7226_31055</name>
</gene>
<dbReference type="EMBL" id="JAWSTH010000194">
    <property type="protein sequence ID" value="MDW5598838.1"/>
    <property type="molecule type" value="Genomic_DNA"/>
</dbReference>
<reference evidence="3" key="1">
    <citation type="submission" date="2023-07" db="EMBL/GenBank/DDBJ databases">
        <title>Conexibacter stalactiti sp. nov., isolated from stalactites in a lava cave and emended description of the genus Conexibacter.</title>
        <authorList>
            <person name="Lee S.D."/>
        </authorList>
    </citation>
    <scope>NUCLEOTIDE SEQUENCE [LARGE SCALE GENOMIC DNA]</scope>
    <source>
        <strain evidence="3">KCTC 39840</strain>
    </source>
</reference>
<evidence type="ECO:0000256" key="1">
    <source>
        <dbReference type="SAM" id="MobiDB-lite"/>
    </source>
</evidence>
<keyword evidence="3" id="KW-1185">Reference proteome</keyword>
<name>A0ABU4HZV3_9ACTN</name>
<comment type="caution">
    <text evidence="2">The sequence shown here is derived from an EMBL/GenBank/DDBJ whole genome shotgun (WGS) entry which is preliminary data.</text>
</comment>
<feature type="region of interest" description="Disordered" evidence="1">
    <location>
        <begin position="125"/>
        <end position="146"/>
    </location>
</feature>
<evidence type="ECO:0000313" key="2">
    <source>
        <dbReference type="EMBL" id="MDW5598838.1"/>
    </source>
</evidence>
<organism evidence="2 3">
    <name type="scientific">Conexibacter stalactiti</name>
    <dbReference type="NCBI Taxonomy" id="1940611"/>
    <lineage>
        <taxon>Bacteria</taxon>
        <taxon>Bacillati</taxon>
        <taxon>Actinomycetota</taxon>
        <taxon>Thermoleophilia</taxon>
        <taxon>Solirubrobacterales</taxon>
        <taxon>Conexibacteraceae</taxon>
        <taxon>Conexibacter</taxon>
    </lineage>
</organism>
<dbReference type="Proteomes" id="UP001284601">
    <property type="component" value="Unassembled WGS sequence"/>
</dbReference>
<evidence type="ECO:0000313" key="3">
    <source>
        <dbReference type="Proteomes" id="UP001284601"/>
    </source>
</evidence>
<feature type="non-terminal residue" evidence="2">
    <location>
        <position position="1"/>
    </location>
</feature>
<feature type="compositionally biased region" description="Polar residues" evidence="1">
    <location>
        <begin position="41"/>
        <end position="50"/>
    </location>
</feature>
<reference evidence="2 3" key="2">
    <citation type="submission" date="2023-10" db="EMBL/GenBank/DDBJ databases">
        <authorList>
            <person name="Han X.F."/>
        </authorList>
    </citation>
    <scope>NUCLEOTIDE SEQUENCE [LARGE SCALE GENOMIC DNA]</scope>
    <source>
        <strain evidence="2 3">KCTC 39840</strain>
    </source>
</reference>
<proteinExistence type="predicted"/>
<feature type="compositionally biased region" description="Basic and acidic residues" evidence="1">
    <location>
        <begin position="21"/>
        <end position="39"/>
    </location>
</feature>
<feature type="compositionally biased region" description="Low complexity" evidence="1">
    <location>
        <begin position="125"/>
        <end position="138"/>
    </location>
</feature>
<accession>A0ABU4HZV3</accession>
<protein>
    <submittedName>
        <fullName evidence="2">Uncharacterized protein</fullName>
    </submittedName>
</protein>
<feature type="region of interest" description="Disordered" evidence="1">
    <location>
        <begin position="1"/>
        <end position="50"/>
    </location>
</feature>
<sequence>SPAGGRPAGRSVGRDGLPTAGRDHAAAKTAHEKTQEMRRSSPPSVDQTRSALARLDVAAGGTYGGPVRRAIGSDGGGQLGGTGDALVIERMAHASAGPALGAGTREAFVTVGAATPETRLAALADAAPAPPASAGSGTPAPPTASS</sequence>
<feature type="region of interest" description="Disordered" evidence="1">
    <location>
        <begin position="61"/>
        <end position="80"/>
    </location>
</feature>